<dbReference type="InterPro" id="IPR035906">
    <property type="entry name" value="MetI-like_sf"/>
</dbReference>
<comment type="similarity">
    <text evidence="2">Belongs to the binding-protein-dependent transport system permease family. HisMQ subfamily.</text>
</comment>
<proteinExistence type="inferred from homology"/>
<dbReference type="GO" id="GO:0022857">
    <property type="term" value="F:transmembrane transporter activity"/>
    <property type="evidence" value="ECO:0007669"/>
    <property type="project" value="InterPro"/>
</dbReference>
<gene>
    <name evidence="11" type="ORF">SAMN04489759_11825</name>
</gene>
<evidence type="ECO:0000256" key="1">
    <source>
        <dbReference type="ARBA" id="ARBA00004429"/>
    </source>
</evidence>
<feature type="transmembrane region" description="Helical" evidence="9">
    <location>
        <begin position="110"/>
        <end position="129"/>
    </location>
</feature>
<evidence type="ECO:0000256" key="4">
    <source>
        <dbReference type="ARBA" id="ARBA00022475"/>
    </source>
</evidence>
<dbReference type="SUPFAM" id="SSF161098">
    <property type="entry name" value="MetI-like"/>
    <property type="match status" value="1"/>
</dbReference>
<dbReference type="PANTHER" id="PTHR30133:SF2">
    <property type="entry name" value="ARGININE ABC TRANSPORTER PERMEASE PROTEIN ARTQ"/>
    <property type="match status" value="1"/>
</dbReference>
<dbReference type="EMBL" id="FNBP01000018">
    <property type="protein sequence ID" value="SDH02712.1"/>
    <property type="molecule type" value="Genomic_DNA"/>
</dbReference>
<evidence type="ECO:0000256" key="8">
    <source>
        <dbReference type="ARBA" id="ARBA00023136"/>
    </source>
</evidence>
<feature type="transmembrane region" description="Helical" evidence="9">
    <location>
        <begin position="29"/>
        <end position="57"/>
    </location>
</feature>
<feature type="domain" description="ABC transmembrane type-1" evidence="10">
    <location>
        <begin position="34"/>
        <end position="234"/>
    </location>
</feature>
<keyword evidence="7 9" id="KW-1133">Transmembrane helix</keyword>
<dbReference type="Proteomes" id="UP000199399">
    <property type="component" value="Unassembled WGS sequence"/>
</dbReference>
<keyword evidence="5" id="KW-0997">Cell inner membrane</keyword>
<keyword evidence="8 9" id="KW-0472">Membrane</keyword>
<protein>
    <submittedName>
        <fullName evidence="11">Amino acid ABC transporter membrane protein 1, PAAT family</fullName>
    </submittedName>
</protein>
<dbReference type="CDD" id="cd06261">
    <property type="entry name" value="TM_PBP2"/>
    <property type="match status" value="1"/>
</dbReference>
<dbReference type="NCBIfam" id="TIGR01726">
    <property type="entry name" value="HEQRo_perm_3TM"/>
    <property type="match status" value="1"/>
</dbReference>
<dbReference type="Pfam" id="PF00528">
    <property type="entry name" value="BPD_transp_1"/>
    <property type="match status" value="1"/>
</dbReference>
<dbReference type="InterPro" id="IPR010065">
    <property type="entry name" value="AA_ABC_transptr_permease_3TM"/>
</dbReference>
<feature type="transmembrane region" description="Helical" evidence="9">
    <location>
        <begin position="213"/>
        <end position="237"/>
    </location>
</feature>
<dbReference type="GO" id="GO:0043190">
    <property type="term" value="C:ATP-binding cassette (ABC) transporter complex"/>
    <property type="evidence" value="ECO:0007669"/>
    <property type="project" value="InterPro"/>
</dbReference>
<evidence type="ECO:0000313" key="11">
    <source>
        <dbReference type="EMBL" id="SDH02712.1"/>
    </source>
</evidence>
<sequence length="247" mass="26277">MRIVLDKLWVGCKNYTDLVGFGEGGWGRVLIAGAGVTSAIAVLGFLIGSILGSLVAWAKMSPIRLARGVADAYTTTLRGVPDLLVIYLLYFGGNSLLSTFAGFFGANGFVGMPTFATGVLAIGIISAAYQAEVLRGAFNTVAKGSIEAAHAVGMGRWLLFRRVVAPQVLHYALPGLGNTWQLALKETALISVVGLVELLRQAQMASGSTRRPFEFFITAGLLYLTITVVSSLLFRFAEYRSACRMGG</sequence>
<keyword evidence="12" id="KW-1185">Reference proteome</keyword>
<dbReference type="InterPro" id="IPR000515">
    <property type="entry name" value="MetI-like"/>
</dbReference>
<keyword evidence="4" id="KW-1003">Cell membrane</keyword>
<evidence type="ECO:0000259" key="10">
    <source>
        <dbReference type="PROSITE" id="PS50928"/>
    </source>
</evidence>
<evidence type="ECO:0000313" key="12">
    <source>
        <dbReference type="Proteomes" id="UP000199399"/>
    </source>
</evidence>
<dbReference type="Gene3D" id="1.10.3720.10">
    <property type="entry name" value="MetI-like"/>
    <property type="match status" value="1"/>
</dbReference>
<evidence type="ECO:0000256" key="6">
    <source>
        <dbReference type="ARBA" id="ARBA00022692"/>
    </source>
</evidence>
<dbReference type="InterPro" id="IPR051613">
    <property type="entry name" value="ABC_transp_permease_HisMQ"/>
</dbReference>
<dbReference type="PANTHER" id="PTHR30133">
    <property type="entry name" value="CATIONIC AMINO ACID TRANSPORTER, MEMBRANE COMPONENT"/>
    <property type="match status" value="1"/>
</dbReference>
<dbReference type="STRING" id="218672.SAMN04489759_11825"/>
<dbReference type="PROSITE" id="PS50928">
    <property type="entry name" value="ABC_TM1"/>
    <property type="match status" value="1"/>
</dbReference>
<dbReference type="OrthoDB" id="9815029at2"/>
<feature type="transmembrane region" description="Helical" evidence="9">
    <location>
        <begin position="84"/>
        <end position="104"/>
    </location>
</feature>
<accession>A0A1G7Z1P0</accession>
<dbReference type="AlphaFoldDB" id="A0A1G7Z1P0"/>
<evidence type="ECO:0000256" key="7">
    <source>
        <dbReference type="ARBA" id="ARBA00022989"/>
    </source>
</evidence>
<evidence type="ECO:0000256" key="3">
    <source>
        <dbReference type="ARBA" id="ARBA00022448"/>
    </source>
</evidence>
<name>A0A1G7Z1P0_9RHOB</name>
<comment type="subcellular location">
    <subcellularLocation>
        <location evidence="1">Cell inner membrane</location>
        <topology evidence="1">Multi-pass membrane protein</topology>
    </subcellularLocation>
    <subcellularLocation>
        <location evidence="9">Cell membrane</location>
        <topology evidence="9">Multi-pass membrane protein</topology>
    </subcellularLocation>
</comment>
<keyword evidence="3 9" id="KW-0813">Transport</keyword>
<evidence type="ECO:0000256" key="2">
    <source>
        <dbReference type="ARBA" id="ARBA00010072"/>
    </source>
</evidence>
<evidence type="ECO:0000256" key="9">
    <source>
        <dbReference type="RuleBase" id="RU363032"/>
    </source>
</evidence>
<keyword evidence="6 9" id="KW-0812">Transmembrane</keyword>
<reference evidence="12" key="1">
    <citation type="submission" date="2016-10" db="EMBL/GenBank/DDBJ databases">
        <authorList>
            <person name="Varghese N."/>
            <person name="Submissions S."/>
        </authorList>
    </citation>
    <scope>NUCLEOTIDE SEQUENCE [LARGE SCALE GENOMIC DNA]</scope>
    <source>
        <strain evidence="12">DSM 16477</strain>
    </source>
</reference>
<organism evidence="11 12">
    <name type="scientific">Sulfitobacter delicatus</name>
    <dbReference type="NCBI Taxonomy" id="218672"/>
    <lineage>
        <taxon>Bacteria</taxon>
        <taxon>Pseudomonadati</taxon>
        <taxon>Pseudomonadota</taxon>
        <taxon>Alphaproteobacteria</taxon>
        <taxon>Rhodobacterales</taxon>
        <taxon>Roseobacteraceae</taxon>
        <taxon>Sulfitobacter</taxon>
    </lineage>
</organism>
<evidence type="ECO:0000256" key="5">
    <source>
        <dbReference type="ARBA" id="ARBA00022519"/>
    </source>
</evidence>